<feature type="compositionally biased region" description="Acidic residues" evidence="1">
    <location>
        <begin position="87"/>
        <end position="96"/>
    </location>
</feature>
<protein>
    <submittedName>
        <fullName evidence="2">Uncharacterized protein</fullName>
    </submittedName>
</protein>
<keyword evidence="3" id="KW-1185">Reference proteome</keyword>
<feature type="compositionally biased region" description="Basic residues" evidence="1">
    <location>
        <begin position="50"/>
        <end position="64"/>
    </location>
</feature>
<name>A0ABR1K0R8_9AGAR</name>
<feature type="compositionally biased region" description="Low complexity" evidence="1">
    <location>
        <begin position="20"/>
        <end position="31"/>
    </location>
</feature>
<gene>
    <name evidence="2" type="ORF">VKT23_001609</name>
</gene>
<feature type="region of interest" description="Disordered" evidence="1">
    <location>
        <begin position="214"/>
        <end position="251"/>
    </location>
</feature>
<evidence type="ECO:0000313" key="2">
    <source>
        <dbReference type="EMBL" id="KAK7470172.1"/>
    </source>
</evidence>
<feature type="region of interest" description="Disordered" evidence="1">
    <location>
        <begin position="1"/>
        <end position="136"/>
    </location>
</feature>
<evidence type="ECO:0000256" key="1">
    <source>
        <dbReference type="SAM" id="MobiDB-lite"/>
    </source>
</evidence>
<evidence type="ECO:0000313" key="3">
    <source>
        <dbReference type="Proteomes" id="UP001498398"/>
    </source>
</evidence>
<proteinExistence type="predicted"/>
<feature type="compositionally biased region" description="Polar residues" evidence="1">
    <location>
        <begin position="215"/>
        <end position="228"/>
    </location>
</feature>
<sequence>MPPTTRSTSANSTPTKHTTRSTSNSATNTPTRPKPGLSTHGPGNANTPRKVPHCSKCGRPRAGHPRSGCPFVGDDEEARDGVGSDNGEGESEEEGRDVDSAVEALESMDLTGTPSATTKGKKVARRSLGRDSLGGKQVEFDLEDTKEAIRERHRLARERERAATIESAESLASISTATSELLYLLVFDGDEEEEAGDKTKAKVKLSRKMPGTMMTPFSSFVSTQTAPEETQVDEEEGKEDLQQAPLRPPGRTMSMQEREVFMDDLEALTGDRTKVYVLTDADVLALQGRIPKRGIYTQLVDLGKDRKLMVVGRDGKEVDALYDNMKKKGNGFAKGMVFGAAATFGGLAFA</sequence>
<organism evidence="2 3">
    <name type="scientific">Marasmiellus scandens</name>
    <dbReference type="NCBI Taxonomy" id="2682957"/>
    <lineage>
        <taxon>Eukaryota</taxon>
        <taxon>Fungi</taxon>
        <taxon>Dikarya</taxon>
        <taxon>Basidiomycota</taxon>
        <taxon>Agaricomycotina</taxon>
        <taxon>Agaricomycetes</taxon>
        <taxon>Agaricomycetidae</taxon>
        <taxon>Agaricales</taxon>
        <taxon>Marasmiineae</taxon>
        <taxon>Omphalotaceae</taxon>
        <taxon>Marasmiellus</taxon>
    </lineage>
</organism>
<dbReference type="EMBL" id="JBANRG010000002">
    <property type="protein sequence ID" value="KAK7470172.1"/>
    <property type="molecule type" value="Genomic_DNA"/>
</dbReference>
<dbReference type="Proteomes" id="UP001498398">
    <property type="component" value="Unassembled WGS sequence"/>
</dbReference>
<accession>A0ABR1K0R8</accession>
<reference evidence="2 3" key="1">
    <citation type="submission" date="2024-01" db="EMBL/GenBank/DDBJ databases">
        <title>A draft genome for the cacao thread blight pathogen Marasmiellus scandens.</title>
        <authorList>
            <person name="Baruah I.K."/>
            <person name="Leung J."/>
            <person name="Bukari Y."/>
            <person name="Amoako-Attah I."/>
            <person name="Meinhardt L.W."/>
            <person name="Bailey B.A."/>
            <person name="Cohen S.P."/>
        </authorList>
    </citation>
    <scope>NUCLEOTIDE SEQUENCE [LARGE SCALE GENOMIC DNA]</scope>
    <source>
        <strain evidence="2 3">GH-19</strain>
    </source>
</reference>
<comment type="caution">
    <text evidence="2">The sequence shown here is derived from an EMBL/GenBank/DDBJ whole genome shotgun (WGS) entry which is preliminary data.</text>
</comment>
<feature type="compositionally biased region" description="Polar residues" evidence="1">
    <location>
        <begin position="1"/>
        <end position="16"/>
    </location>
</feature>